<accession>A0A6J6H965</accession>
<sequence length="135" mass="15143">MGLFKRTPKTPPVDPAEVVELRRQIDELRSQLNTFSSTEAEASRRLQEVDGKIISLNARVTQVGSEVTHQLSELSGDIDTLGQRTTEIAVTVTELPQQIEALHTDQSRLAAEQVRYQIAFLEDLTEVVDMINKKI</sequence>
<name>A0A6J6H965_9ZZZZ</name>
<dbReference type="EMBL" id="CAEZUK010000172">
    <property type="protein sequence ID" value="CAB4605298.1"/>
    <property type="molecule type" value="Genomic_DNA"/>
</dbReference>
<proteinExistence type="predicted"/>
<gene>
    <name evidence="1" type="ORF">UFOPK1820_01017</name>
</gene>
<protein>
    <submittedName>
        <fullName evidence="1">Unannotated protein</fullName>
    </submittedName>
</protein>
<evidence type="ECO:0000313" key="1">
    <source>
        <dbReference type="EMBL" id="CAB4605298.1"/>
    </source>
</evidence>
<reference evidence="1" key="1">
    <citation type="submission" date="2020-05" db="EMBL/GenBank/DDBJ databases">
        <authorList>
            <person name="Chiriac C."/>
            <person name="Salcher M."/>
            <person name="Ghai R."/>
            <person name="Kavagutti S V."/>
        </authorList>
    </citation>
    <scope>NUCLEOTIDE SEQUENCE</scope>
</reference>
<organism evidence="1">
    <name type="scientific">freshwater metagenome</name>
    <dbReference type="NCBI Taxonomy" id="449393"/>
    <lineage>
        <taxon>unclassified sequences</taxon>
        <taxon>metagenomes</taxon>
        <taxon>ecological metagenomes</taxon>
    </lineage>
</organism>
<dbReference type="AlphaFoldDB" id="A0A6J6H965"/>
<dbReference type="Gene3D" id="1.10.287.1490">
    <property type="match status" value="1"/>
</dbReference>